<organism evidence="3 4">
    <name type="scientific">[Mycobacterium] burgundiense</name>
    <dbReference type="NCBI Taxonomy" id="3064286"/>
    <lineage>
        <taxon>Bacteria</taxon>
        <taxon>Bacillati</taxon>
        <taxon>Actinomycetota</taxon>
        <taxon>Actinomycetes</taxon>
        <taxon>Mycobacteriales</taxon>
        <taxon>Mycobacteriaceae</taxon>
        <taxon>Mycolicibacterium</taxon>
    </lineage>
</organism>
<dbReference type="EC" id="3.4.-.-" evidence="3"/>
<sequence length="408" mass="42921">MPPRVLSRLLPLAASLVAAATVAACGSAPPTEPEATTPSVPPAVPTPLVGSAIADPIPVPATDGRTHLVYELLLTNSLSGNATLNALTARADDRNLLTLSGDSLKYWTRTLGDNAVGTNVLAPGQSAVIWLDVVIDGGAAPPTEITHSVDLSVSRPFPGVVPPRLTQEVAPVTVSDAKPVAISPPLDGPNWLSANSCCDMTAHRMAVNPLDGQLWLAERFAVDYLQLTEDFRLFSGDPTKLAAYAYFGAPVHAVKAGKVVTVVDNLPEQVPTRTPVGLPLDQYGGNHVVQDIGDGNYAFYAHLKPGSITVKEGDELTAGQQIGELGNSGNSDAPHLHFHVMDNPHPLASNGLPFVFDSFRLDQRVAATEGLERLFTGQPAPLQPGFAARDESGVTPLVRDIMNYAVGQ</sequence>
<dbReference type="InterPro" id="IPR011055">
    <property type="entry name" value="Dup_hybrid_motif"/>
</dbReference>
<dbReference type="PANTHER" id="PTHR21666:SF270">
    <property type="entry name" value="MUREIN HYDROLASE ACTIVATOR ENVC"/>
    <property type="match status" value="1"/>
</dbReference>
<gene>
    <name evidence="3" type="ORF">MU0053_004427</name>
</gene>
<reference evidence="3 4" key="1">
    <citation type="submission" date="2023-08" db="EMBL/GenBank/DDBJ databases">
        <authorList>
            <person name="Folkvardsen B D."/>
            <person name="Norman A."/>
        </authorList>
    </citation>
    <scope>NUCLEOTIDE SEQUENCE [LARGE SCALE GENOMIC DNA]</scope>
    <source>
        <strain evidence="3 4">Mu0053</strain>
    </source>
</reference>
<dbReference type="PANTHER" id="PTHR21666">
    <property type="entry name" value="PEPTIDASE-RELATED"/>
    <property type="match status" value="1"/>
</dbReference>
<evidence type="ECO:0000313" key="3">
    <source>
        <dbReference type="EMBL" id="CAJ1510070.1"/>
    </source>
</evidence>
<dbReference type="SUPFAM" id="SSF51261">
    <property type="entry name" value="Duplicated hybrid motif"/>
    <property type="match status" value="1"/>
</dbReference>
<feature type="chain" id="PRO_5046057988" evidence="1">
    <location>
        <begin position="24"/>
        <end position="408"/>
    </location>
</feature>
<evidence type="ECO:0000259" key="2">
    <source>
        <dbReference type="Pfam" id="PF01551"/>
    </source>
</evidence>
<dbReference type="GO" id="GO:0016787">
    <property type="term" value="F:hydrolase activity"/>
    <property type="evidence" value="ECO:0007669"/>
    <property type="project" value="UniProtKB-KW"/>
</dbReference>
<dbReference type="InterPro" id="IPR050570">
    <property type="entry name" value="Cell_wall_metabolism_enzyme"/>
</dbReference>
<dbReference type="PROSITE" id="PS51257">
    <property type="entry name" value="PROKAR_LIPOPROTEIN"/>
    <property type="match status" value="1"/>
</dbReference>
<evidence type="ECO:0000313" key="4">
    <source>
        <dbReference type="Proteomes" id="UP001190465"/>
    </source>
</evidence>
<name>A0ABM9M4J2_9MYCO</name>
<dbReference type="InterPro" id="IPR016047">
    <property type="entry name" value="M23ase_b-sheet_dom"/>
</dbReference>
<dbReference type="RefSeq" id="WP_308479720.1">
    <property type="nucleotide sequence ID" value="NZ_OY726397.1"/>
</dbReference>
<dbReference type="Proteomes" id="UP001190465">
    <property type="component" value="Chromosome"/>
</dbReference>
<dbReference type="Gene3D" id="2.70.70.10">
    <property type="entry name" value="Glucose Permease (Domain IIA)"/>
    <property type="match status" value="1"/>
</dbReference>
<protein>
    <submittedName>
        <fullName evidence="3">M23 family metallopeptidase</fullName>
        <ecNumber evidence="3">3.4.-.-</ecNumber>
    </submittedName>
</protein>
<feature type="signal peptide" evidence="1">
    <location>
        <begin position="1"/>
        <end position="23"/>
    </location>
</feature>
<dbReference type="EMBL" id="OY726397">
    <property type="protein sequence ID" value="CAJ1510070.1"/>
    <property type="molecule type" value="Genomic_DNA"/>
</dbReference>
<accession>A0ABM9M4J2</accession>
<dbReference type="Pfam" id="PF01551">
    <property type="entry name" value="Peptidase_M23"/>
    <property type="match status" value="1"/>
</dbReference>
<keyword evidence="3" id="KW-0378">Hydrolase</keyword>
<proteinExistence type="predicted"/>
<dbReference type="CDD" id="cd12797">
    <property type="entry name" value="M23_peptidase"/>
    <property type="match status" value="1"/>
</dbReference>
<keyword evidence="4" id="KW-1185">Reference proteome</keyword>
<evidence type="ECO:0000256" key="1">
    <source>
        <dbReference type="SAM" id="SignalP"/>
    </source>
</evidence>
<keyword evidence="1" id="KW-0732">Signal</keyword>
<feature type="domain" description="M23ase beta-sheet core" evidence="2">
    <location>
        <begin position="247"/>
        <end position="346"/>
    </location>
</feature>